<organism evidence="2">
    <name type="scientific">uncultured organism</name>
    <dbReference type="NCBI Taxonomy" id="155900"/>
    <lineage>
        <taxon>unclassified sequences</taxon>
        <taxon>environmental samples</taxon>
    </lineage>
</organism>
<gene>
    <name evidence="2" type="ORF">KBTEX_04431</name>
</gene>
<feature type="transmembrane region" description="Helical" evidence="1">
    <location>
        <begin position="7"/>
        <end position="27"/>
    </location>
</feature>
<reference evidence="2" key="1">
    <citation type="submission" date="2019-06" db="EMBL/GenBank/DDBJ databases">
        <authorList>
            <person name="Murdoch R.W."/>
            <person name="Fathepure B."/>
        </authorList>
    </citation>
    <scope>NUCLEOTIDE SEQUENCE</scope>
</reference>
<keyword evidence="1" id="KW-1133">Transmembrane helix</keyword>
<evidence type="ECO:0000256" key="1">
    <source>
        <dbReference type="SAM" id="Phobius"/>
    </source>
</evidence>
<protein>
    <submittedName>
        <fullName evidence="2">Uncharacterized protein</fullName>
    </submittedName>
</protein>
<feature type="transmembrane region" description="Helical" evidence="1">
    <location>
        <begin position="47"/>
        <end position="70"/>
    </location>
</feature>
<evidence type="ECO:0000313" key="2">
    <source>
        <dbReference type="EMBL" id="QEA08063.1"/>
    </source>
</evidence>
<accession>A0A5B8RJ15</accession>
<keyword evidence="1" id="KW-0472">Membrane</keyword>
<name>A0A5B8RJ15_9ZZZZ</name>
<dbReference type="AlphaFoldDB" id="A0A5B8RJ15"/>
<keyword evidence="1" id="KW-0812">Transmembrane</keyword>
<dbReference type="EMBL" id="MN079726">
    <property type="protein sequence ID" value="QEA08063.1"/>
    <property type="molecule type" value="Genomic_DNA"/>
</dbReference>
<sequence>MVMDIRFMLMMILFIIILMNIGLYIHIRKVDHSMSQADFKGYTLKTSLIGLIGGFVLGVVMIVGITFYVLNFA</sequence>
<proteinExistence type="predicted"/>